<evidence type="ECO:0008006" key="3">
    <source>
        <dbReference type="Google" id="ProtNLM"/>
    </source>
</evidence>
<dbReference type="Proteomes" id="UP000584867">
    <property type="component" value="Unassembled WGS sequence"/>
</dbReference>
<evidence type="ECO:0000313" key="2">
    <source>
        <dbReference type="Proteomes" id="UP000584867"/>
    </source>
</evidence>
<accession>A0A7W8E8T4</accession>
<proteinExistence type="predicted"/>
<protein>
    <recommendedName>
        <fullName evidence="3">Antitoxin Xre/MbcA/ParS-like toxin-binding domain-containing protein</fullName>
    </recommendedName>
</protein>
<dbReference type="EMBL" id="JACHIO010000005">
    <property type="protein sequence ID" value="MBB5063077.1"/>
    <property type="molecule type" value="Genomic_DNA"/>
</dbReference>
<organism evidence="1 2">
    <name type="scientific">Granulicella mallensis</name>
    <dbReference type="NCBI Taxonomy" id="940614"/>
    <lineage>
        <taxon>Bacteria</taxon>
        <taxon>Pseudomonadati</taxon>
        <taxon>Acidobacteriota</taxon>
        <taxon>Terriglobia</taxon>
        <taxon>Terriglobales</taxon>
        <taxon>Acidobacteriaceae</taxon>
        <taxon>Granulicella</taxon>
    </lineage>
</organism>
<evidence type="ECO:0000313" key="1">
    <source>
        <dbReference type="EMBL" id="MBB5063077.1"/>
    </source>
</evidence>
<dbReference type="AlphaFoldDB" id="A0A7W8E8T4"/>
<dbReference type="RefSeq" id="WP_311733050.1">
    <property type="nucleotide sequence ID" value="NZ_JACHIO010000005.1"/>
</dbReference>
<gene>
    <name evidence="1" type="ORF">HDF15_001417</name>
</gene>
<comment type="caution">
    <text evidence="1">The sequence shown here is derived from an EMBL/GenBank/DDBJ whole genome shotgun (WGS) entry which is preliminary data.</text>
</comment>
<reference evidence="1 2" key="1">
    <citation type="submission" date="2020-08" db="EMBL/GenBank/DDBJ databases">
        <title>Genomic Encyclopedia of Type Strains, Phase IV (KMG-V): Genome sequencing to study the core and pangenomes of soil and plant-associated prokaryotes.</title>
        <authorList>
            <person name="Whitman W."/>
        </authorList>
    </citation>
    <scope>NUCLEOTIDE SEQUENCE [LARGE SCALE GENOMIC DNA]</scope>
    <source>
        <strain evidence="1 2">X5P3</strain>
    </source>
</reference>
<sequence>MATKRSNTTINIDPRISRYASPLPRVMVGASKKIGDYLRQTPTRRALAITFENSHELAAVEEVYRHVGEILPQLIRLRQQEKISKIVDALLPEMAPSRSALIQARMQVEAMTKILESGDYLRAAEIAKLAGYSENNPSAQTSKWKRDKTIFTVERNGVDYFPFFALNPEKSYKPYPAVGEVLDAFQDTKSGWGLAFWFAGLNSFLNDQRPQDLLATKPALVISAAKDAMAELQHG</sequence>
<name>A0A7W8E8T4_9BACT</name>